<dbReference type="InterPro" id="IPR032048">
    <property type="entry name" value="TGase_elicitor"/>
</dbReference>
<sequence length="545" mass="60200">MVYTPSAYLVTAAVALLVTRMQQAAASSMFYGAESATEVNELSSDFPGRGTGMPAAALAYVVTKDPTMPDIKSIPTVPTKFPELLASNPLKPADSITAKVGTPILSRTRLPLDANQDSYIADILSMPVTLPAIVATTPLLDLEHNAVNASNCEPGWENKPKPDAEGPAKRRLEAFAGAKALAKLEKHFGRPLETKLANLPDEGAKERAPWPGPYWPEYQDCINVDYRKDDVSATEKYATAFGLDVITMMDIISRDLGIESAPVRSECDEDSTCEQRHGANVVCAKRQKPSTNTQGLCTAMWTGICHAWCPASILEEEPRCAVTHNGVVFYPIDIKALLTVFYDNSRVPIVYIGTRYYRQPDSKDEYGRHTNVAYRDVNPGMFHIATANIVGIYRKSYVVDKEAGREVWSQPVRGYKVNKQINLTLEEAAQHFYGLAKYPWNAAAKSIAYIDMRLSWVDESYEDGSLVMDGRVDKVTLGADYTYLLELDGEGKIIGGEWVYDSNDIHPDYFWFPQSKPALDAVTKSGLKYSDLEMLLEKSIACSSL</sequence>
<feature type="signal peptide" evidence="1">
    <location>
        <begin position="1"/>
        <end position="26"/>
    </location>
</feature>
<feature type="chain" id="PRO_5043505812" description="Transglutaminase elicitor" evidence="1">
    <location>
        <begin position="27"/>
        <end position="545"/>
    </location>
</feature>
<gene>
    <name evidence="2" type="ORF">PM001_LOCUS27193</name>
</gene>
<accession>A0AAV1V9D1</accession>
<evidence type="ECO:0000313" key="2">
    <source>
        <dbReference type="EMBL" id="CAK7942043.1"/>
    </source>
</evidence>
<evidence type="ECO:0000313" key="3">
    <source>
        <dbReference type="Proteomes" id="UP001162060"/>
    </source>
</evidence>
<dbReference type="Pfam" id="PF16683">
    <property type="entry name" value="TGase_elicitor"/>
    <property type="match status" value="1"/>
</dbReference>
<name>A0AAV1V9D1_9STRA</name>
<dbReference type="GO" id="GO:0016755">
    <property type="term" value="F:aminoacyltransferase activity"/>
    <property type="evidence" value="ECO:0007669"/>
    <property type="project" value="InterPro"/>
</dbReference>
<comment type="caution">
    <text evidence="2">The sequence shown here is derived from an EMBL/GenBank/DDBJ whole genome shotgun (WGS) entry which is preliminary data.</text>
</comment>
<evidence type="ECO:0008006" key="4">
    <source>
        <dbReference type="Google" id="ProtNLM"/>
    </source>
</evidence>
<protein>
    <recommendedName>
        <fullName evidence="4">Transglutaminase elicitor</fullName>
    </recommendedName>
</protein>
<dbReference type="EMBL" id="CAKLBY020000267">
    <property type="protein sequence ID" value="CAK7942043.1"/>
    <property type="molecule type" value="Genomic_DNA"/>
</dbReference>
<organism evidence="2 3">
    <name type="scientific">Peronospora matthiolae</name>
    <dbReference type="NCBI Taxonomy" id="2874970"/>
    <lineage>
        <taxon>Eukaryota</taxon>
        <taxon>Sar</taxon>
        <taxon>Stramenopiles</taxon>
        <taxon>Oomycota</taxon>
        <taxon>Peronosporomycetes</taxon>
        <taxon>Peronosporales</taxon>
        <taxon>Peronosporaceae</taxon>
        <taxon>Peronospora</taxon>
    </lineage>
</organism>
<proteinExistence type="predicted"/>
<evidence type="ECO:0000256" key="1">
    <source>
        <dbReference type="SAM" id="SignalP"/>
    </source>
</evidence>
<dbReference type="Proteomes" id="UP001162060">
    <property type="component" value="Unassembled WGS sequence"/>
</dbReference>
<keyword evidence="1" id="KW-0732">Signal</keyword>
<reference evidence="2" key="1">
    <citation type="submission" date="2024-01" db="EMBL/GenBank/DDBJ databases">
        <authorList>
            <person name="Webb A."/>
        </authorList>
    </citation>
    <scope>NUCLEOTIDE SEQUENCE</scope>
    <source>
        <strain evidence="2">Pm1</strain>
    </source>
</reference>
<dbReference type="Gene3D" id="3.30.40.240">
    <property type="entry name" value="Transglutaminase elicitor, body domain"/>
    <property type="match status" value="1"/>
</dbReference>
<dbReference type="AlphaFoldDB" id="A0AAV1V9D1"/>